<accession>A0A1H3HUN9</accession>
<protein>
    <recommendedName>
        <fullName evidence="1">TnsA endonuclease N-terminal domain-containing protein</fullName>
    </recommendedName>
</protein>
<evidence type="ECO:0000313" key="2">
    <source>
        <dbReference type="EMBL" id="SDY18518.1"/>
    </source>
</evidence>
<organism evidence="2 3">
    <name type="scientific">Acinetobacter kyonggiensis</name>
    <dbReference type="NCBI Taxonomy" id="595670"/>
    <lineage>
        <taxon>Bacteria</taxon>
        <taxon>Pseudomonadati</taxon>
        <taxon>Pseudomonadota</taxon>
        <taxon>Gammaproteobacteria</taxon>
        <taxon>Moraxellales</taxon>
        <taxon>Moraxellaceae</taxon>
        <taxon>Acinetobacter</taxon>
    </lineage>
</organism>
<proteinExistence type="predicted"/>
<feature type="domain" description="TnsA endonuclease N-terminal" evidence="1">
    <location>
        <begin position="78"/>
        <end position="148"/>
    </location>
</feature>
<evidence type="ECO:0000313" key="3">
    <source>
        <dbReference type="Proteomes" id="UP000199035"/>
    </source>
</evidence>
<dbReference type="InterPro" id="IPR014833">
    <property type="entry name" value="TnsA_N"/>
</dbReference>
<dbReference type="RefSeq" id="WP_092688467.1">
    <property type="nucleotide sequence ID" value="NZ_FNPK01000005.1"/>
</dbReference>
<name>A0A1H3HUN9_9GAMM</name>
<evidence type="ECO:0000259" key="1">
    <source>
        <dbReference type="Pfam" id="PF08722"/>
    </source>
</evidence>
<sequence length="223" mass="26438">MQSSYLEQKLERLNQNLHEKFEDAFRKQTHVSSKFIGERRIKSRIGSRVSLFPSVKNKGLICLESNLELAHAINLERNDDILEYRTQAIQIFITEKQYIIPDFVIRTLNGYEVHEIKPNLKTISERNLSRFKIAEDILKNHCIKFKTFDRNNLLSKQDYLFLNISYQRANYKILDKFDLDKAEIIINHAEFKSREDLYLLMQSNSLSSMIADHFIFYKKILGI</sequence>
<keyword evidence="3" id="KW-1185">Reference proteome</keyword>
<dbReference type="EMBL" id="FNPK01000005">
    <property type="protein sequence ID" value="SDY18518.1"/>
    <property type="molecule type" value="Genomic_DNA"/>
</dbReference>
<dbReference type="AlphaFoldDB" id="A0A1H3HUN9"/>
<gene>
    <name evidence="2" type="ORF">SAMN05421643_10511</name>
</gene>
<reference evidence="3" key="1">
    <citation type="submission" date="2016-10" db="EMBL/GenBank/DDBJ databases">
        <authorList>
            <person name="Varghese N."/>
            <person name="Submissions S."/>
        </authorList>
    </citation>
    <scope>NUCLEOTIDE SEQUENCE [LARGE SCALE GENOMIC DNA]</scope>
    <source>
        <strain evidence="3">ANC 5109</strain>
    </source>
</reference>
<dbReference type="Pfam" id="PF08722">
    <property type="entry name" value="Tn7_TnsA-like_N"/>
    <property type="match status" value="1"/>
</dbReference>
<dbReference type="STRING" id="595670.SAMN05421643_10511"/>
<dbReference type="Proteomes" id="UP000199035">
    <property type="component" value="Unassembled WGS sequence"/>
</dbReference>